<dbReference type="InterPro" id="IPR010730">
    <property type="entry name" value="HET"/>
</dbReference>
<dbReference type="PANTHER" id="PTHR33112">
    <property type="entry name" value="DOMAIN PROTEIN, PUTATIVE-RELATED"/>
    <property type="match status" value="1"/>
</dbReference>
<dbReference type="OrthoDB" id="5135333at2759"/>
<organism evidence="2 3">
    <name type="scientific">Gnomoniopsis smithogilvyi</name>
    <dbReference type="NCBI Taxonomy" id="1191159"/>
    <lineage>
        <taxon>Eukaryota</taxon>
        <taxon>Fungi</taxon>
        <taxon>Dikarya</taxon>
        <taxon>Ascomycota</taxon>
        <taxon>Pezizomycotina</taxon>
        <taxon>Sordariomycetes</taxon>
        <taxon>Sordariomycetidae</taxon>
        <taxon>Diaporthales</taxon>
        <taxon>Gnomoniaceae</taxon>
        <taxon>Gnomoniopsis</taxon>
    </lineage>
</organism>
<dbReference type="AlphaFoldDB" id="A0A9W8YUS3"/>
<accession>A0A9W8YUS3</accession>
<dbReference type="EMBL" id="JAPEVB010000002">
    <property type="protein sequence ID" value="KAJ4393225.1"/>
    <property type="molecule type" value="Genomic_DNA"/>
</dbReference>
<evidence type="ECO:0000313" key="3">
    <source>
        <dbReference type="Proteomes" id="UP001140453"/>
    </source>
</evidence>
<dbReference type="Pfam" id="PF06985">
    <property type="entry name" value="HET"/>
    <property type="match status" value="1"/>
</dbReference>
<sequence>MPSSFKKILEHLKLPYKRTQHDLTSKPFDPFDPIHDAPKKINFSDVRDLDEMITEVRKMLPRVEQEFQTSPSSSFLATCETCIECIESETPETIGTLEWFNMTRRAQLDADGNGELALCYICWAVLRLRLQWDKWSIGEPPASSHYWTPSQWRTVKNLGHAAAYTLFSHDQVAHGSEIPVSEAIGMQSSVDLYARVIPATAPKFDMIATWIQDCQTKHGEMCRRALIEVGMDRDLTLIDVKQRCLVKAPGKTRYVALSYVWGKDWQLLHVASNHEVLFRPGALGGTASAKLAAKSNAPLGKVVTDAMAITSGIGERYLWIDALCIKQDEGEEKALELMRMASIYNCAAVTIVPIDNASAHAPIPGLGLVNRGNTSIPIIDGLSIAVRRRLDRIIKDSVYNTRGWCFQEAFLSRRSLYFSQQQVFFRCQDCTYSEDLLSHTLGQDEAYKFQAQNLRSQGEGNTAGMSTLEALSASREDFRELHTAQSQNDFMRSYDRLTSQYWSRALTVNNDVMDAFSAISTTLETLLDTHIWAGLPEKFFHHFLLWEICLRKQRGDDEWVYPHSSRQVLQSAGGDLVPSWSWMGWRAYCADKHEDTYINSGVYSSMMRAASSVGPHGLIPLIAVLEIELSGMIRPVEVLNAVYNQVSDGSPNCPHLGLRPNTSESSENLKYPPAHNILRFWARAAELQSLDIRFAAHPESDTASDPNLCVMHTIFDSESRRCGRYNGIALNDTKCSLYPRTFVVILSCTVWNDTKVKGHRDFRTERIFDSPKYEVTWWKSLNFMLVSWAEDGSVCERLGVGEIHIDAFARGTHENKFVRLQ</sequence>
<gene>
    <name evidence="2" type="ORF">N0V93_002433</name>
</gene>
<proteinExistence type="predicted"/>
<dbReference type="Proteomes" id="UP001140453">
    <property type="component" value="Unassembled WGS sequence"/>
</dbReference>
<keyword evidence="3" id="KW-1185">Reference proteome</keyword>
<evidence type="ECO:0000259" key="1">
    <source>
        <dbReference type="Pfam" id="PF06985"/>
    </source>
</evidence>
<reference evidence="2" key="1">
    <citation type="submission" date="2022-10" db="EMBL/GenBank/DDBJ databases">
        <title>Tapping the CABI collections for fungal endophytes: first genome assemblies for Collariella, Neodidymelliopsis, Ascochyta clinopodiicola, Didymella pomorum, Didymosphaeria variabile, Neocosmospora piperis and Neocucurbitaria cava.</title>
        <authorList>
            <person name="Hill R."/>
        </authorList>
    </citation>
    <scope>NUCLEOTIDE SEQUENCE</scope>
    <source>
        <strain evidence="2">IMI 355082</strain>
    </source>
</reference>
<feature type="domain" description="Heterokaryon incompatibility" evidence="1">
    <location>
        <begin position="254"/>
        <end position="408"/>
    </location>
</feature>
<evidence type="ECO:0000313" key="2">
    <source>
        <dbReference type="EMBL" id="KAJ4393225.1"/>
    </source>
</evidence>
<dbReference type="PANTHER" id="PTHR33112:SF12">
    <property type="entry name" value="HETEROKARYON INCOMPATIBILITY DOMAIN-CONTAINING PROTEIN"/>
    <property type="match status" value="1"/>
</dbReference>
<name>A0A9W8YUS3_9PEZI</name>
<protein>
    <recommendedName>
        <fullName evidence="1">Heterokaryon incompatibility domain-containing protein</fullName>
    </recommendedName>
</protein>
<comment type="caution">
    <text evidence="2">The sequence shown here is derived from an EMBL/GenBank/DDBJ whole genome shotgun (WGS) entry which is preliminary data.</text>
</comment>